<dbReference type="RefSeq" id="WP_230057227.1">
    <property type="nucleotide sequence ID" value="NZ_CAJHOE010000004.1"/>
</dbReference>
<reference evidence="2 3" key="1">
    <citation type="submission" date="2020-11" db="EMBL/GenBank/DDBJ databases">
        <authorList>
            <person name="Peeters C."/>
        </authorList>
    </citation>
    <scope>NUCLEOTIDE SEQUENCE [LARGE SCALE GENOMIC DNA]</scope>
    <source>
        <strain evidence="2 3">LMG 8286</strain>
    </source>
</reference>
<name>A0ABM8Q6X5_9BACT</name>
<keyword evidence="3" id="KW-1185">Reference proteome</keyword>
<proteinExistence type="predicted"/>
<dbReference type="InterPro" id="IPR020004">
    <property type="entry name" value="UDP-GlcNAc_Epase"/>
</dbReference>
<dbReference type="EMBL" id="CAJHOE010000004">
    <property type="protein sequence ID" value="CAD7288717.1"/>
    <property type="molecule type" value="Genomic_DNA"/>
</dbReference>
<dbReference type="EC" id="3.2.1.184" evidence="2"/>
<dbReference type="SUPFAM" id="SSF53756">
    <property type="entry name" value="UDP-Glycosyltransferase/glycogen phosphorylase"/>
    <property type="match status" value="1"/>
</dbReference>
<dbReference type="Proteomes" id="UP000789359">
    <property type="component" value="Unassembled WGS sequence"/>
</dbReference>
<comment type="caution">
    <text evidence="2">The sequence shown here is derived from an EMBL/GenBank/DDBJ whole genome shotgun (WGS) entry which is preliminary data.</text>
</comment>
<gene>
    <name evidence="2" type="ORF">LMG8286_01484</name>
</gene>
<accession>A0ABM8Q6X5</accession>
<evidence type="ECO:0000259" key="1">
    <source>
        <dbReference type="Pfam" id="PF02350"/>
    </source>
</evidence>
<dbReference type="Gene3D" id="3.40.50.2000">
    <property type="entry name" value="Glycogen Phosphorylase B"/>
    <property type="match status" value="2"/>
</dbReference>
<feature type="domain" description="UDP-N-acetylglucosamine 2-epimerase" evidence="1">
    <location>
        <begin position="24"/>
        <end position="369"/>
    </location>
</feature>
<dbReference type="NCBIfam" id="TIGR03568">
    <property type="entry name" value="NeuC_NnaA"/>
    <property type="match status" value="1"/>
</dbReference>
<keyword evidence="2" id="KW-0378">Hydrolase</keyword>
<dbReference type="InterPro" id="IPR003331">
    <property type="entry name" value="UDP_GlcNAc_Epimerase_2_dom"/>
</dbReference>
<dbReference type="GO" id="GO:0102388">
    <property type="term" value="F:UDP-N,N'-diacetylbacillosamine 2-epimerase activity"/>
    <property type="evidence" value="ECO:0007669"/>
    <property type="project" value="UniProtKB-EC"/>
</dbReference>
<keyword evidence="2" id="KW-0326">Glycosidase</keyword>
<sequence>MKKILAFSSIRSDYDIMSPLYELLKNDDEIDFRIGISGAHLSKEFGLSVDQIKNDGIKILFQVQTLLSGDTKVSRLKSASILLQNIIERVDEFSPDLLIYAGDREDMLVYAMVGGYLGIPTLHFYGGDYAKDGYIDNAVRNATSKLSTFHCVSIEKFKQRLIKMGEEPDRIFVTGNLSLDRFISFKPLKKSEILAHFDLDDDFSEFALCIFHPVTQEIQKADVYFENILLNLKERGIKTFVSYPNTDHGNSKIFDVIAKYKDDKNFVFYKNLDREIFVSIYKHSKLIIGNSSSGVLGEAASIGIPTVNVGFRQLGRLSDKSVIFCKSGFDDIKNALELALSDEFLTSIKGQKSMYGDGNAAKRAYEIIKNTDFKSKILKTYDPLEG</sequence>
<evidence type="ECO:0000313" key="3">
    <source>
        <dbReference type="Proteomes" id="UP000789359"/>
    </source>
</evidence>
<dbReference type="InterPro" id="IPR029767">
    <property type="entry name" value="WecB-like"/>
</dbReference>
<dbReference type="PANTHER" id="PTHR43174">
    <property type="entry name" value="UDP-N-ACETYLGLUCOSAMINE 2-EPIMERASE"/>
    <property type="match status" value="1"/>
</dbReference>
<protein>
    <submittedName>
        <fullName evidence="2">UDP-N,N'-diacetylbacillosamine 2-epimerase (Hydrolyzing)</fullName>
        <ecNumber evidence="2">3.2.1.184</ecNumber>
    </submittedName>
</protein>
<dbReference type="Pfam" id="PF02350">
    <property type="entry name" value="Epimerase_2"/>
    <property type="match status" value="1"/>
</dbReference>
<organism evidence="2 3">
    <name type="scientific">Campylobacter suis</name>
    <dbReference type="NCBI Taxonomy" id="2790657"/>
    <lineage>
        <taxon>Bacteria</taxon>
        <taxon>Pseudomonadati</taxon>
        <taxon>Campylobacterota</taxon>
        <taxon>Epsilonproteobacteria</taxon>
        <taxon>Campylobacterales</taxon>
        <taxon>Campylobacteraceae</taxon>
        <taxon>Campylobacter</taxon>
    </lineage>
</organism>
<evidence type="ECO:0000313" key="2">
    <source>
        <dbReference type="EMBL" id="CAD7288717.1"/>
    </source>
</evidence>
<dbReference type="PANTHER" id="PTHR43174:SF3">
    <property type="entry name" value="UDP-N-ACETYLGLUCOSAMINE 2-EPIMERASE"/>
    <property type="match status" value="1"/>
</dbReference>